<keyword evidence="8" id="KW-1185">Reference proteome</keyword>
<feature type="domain" description="RING-type" evidence="6">
    <location>
        <begin position="246"/>
        <end position="284"/>
    </location>
</feature>
<dbReference type="SMART" id="SM00184">
    <property type="entry name" value="RING"/>
    <property type="match status" value="1"/>
</dbReference>
<dbReference type="InterPro" id="IPR001841">
    <property type="entry name" value="Znf_RING"/>
</dbReference>
<sequence length="302" mass="32737">MDRASGVGGGGGGITPLQQMPDAVGLAAAADPQFVLMRNTMREKIFHCNSMSSLGFARRIPKRRRTTKTPPQQQVERQLLDLNSFPAFEGAGNGGSISIQEPASHSGTSGTVVAETSQLLVPPAAAESNIGMNSFAIDVEVIDDDVVIYSSRPLPQARHQSARERPVTVIIDDDSETPDGPTGEGLDEHVNTLLSLGMNPRHSCSRAPNSLVINIEDTPETNILPKAVQALPEPVREVPKEPKFSCPVCMNELVEPSSTTCGHIFCQKCIRSAIQANKKCPNCRRKLHMNNFHRVYLPTTDH</sequence>
<evidence type="ECO:0000313" key="7">
    <source>
        <dbReference type="EMBL" id="KAK1669253.1"/>
    </source>
</evidence>
<dbReference type="GO" id="GO:0008270">
    <property type="term" value="F:zinc ion binding"/>
    <property type="evidence" value="ECO:0007669"/>
    <property type="project" value="UniProtKB-KW"/>
</dbReference>
<organism evidence="7 8">
    <name type="scientific">Lolium multiflorum</name>
    <name type="common">Italian ryegrass</name>
    <name type="synonym">Lolium perenne subsp. multiflorum</name>
    <dbReference type="NCBI Taxonomy" id="4521"/>
    <lineage>
        <taxon>Eukaryota</taxon>
        <taxon>Viridiplantae</taxon>
        <taxon>Streptophyta</taxon>
        <taxon>Embryophyta</taxon>
        <taxon>Tracheophyta</taxon>
        <taxon>Spermatophyta</taxon>
        <taxon>Magnoliopsida</taxon>
        <taxon>Liliopsida</taxon>
        <taxon>Poales</taxon>
        <taxon>Poaceae</taxon>
        <taxon>BOP clade</taxon>
        <taxon>Pooideae</taxon>
        <taxon>Poodae</taxon>
        <taxon>Poeae</taxon>
        <taxon>Poeae Chloroplast Group 2 (Poeae type)</taxon>
        <taxon>Loliodinae</taxon>
        <taxon>Loliinae</taxon>
        <taxon>Lolium</taxon>
    </lineage>
</organism>
<feature type="region of interest" description="Disordered" evidence="5">
    <location>
        <begin position="91"/>
        <end position="110"/>
    </location>
</feature>
<keyword evidence="2 4" id="KW-0863">Zinc-finger</keyword>
<accession>A0AAD8T3J4</accession>
<dbReference type="SUPFAM" id="SSF57850">
    <property type="entry name" value="RING/U-box"/>
    <property type="match status" value="1"/>
</dbReference>
<protein>
    <recommendedName>
        <fullName evidence="6">RING-type domain-containing protein</fullName>
    </recommendedName>
</protein>
<dbReference type="PROSITE" id="PS00518">
    <property type="entry name" value="ZF_RING_1"/>
    <property type="match status" value="1"/>
</dbReference>
<dbReference type="GO" id="GO:0140082">
    <property type="term" value="F:SUMO-ubiquitin ligase activity"/>
    <property type="evidence" value="ECO:0007669"/>
    <property type="project" value="TreeGrafter"/>
</dbReference>
<keyword evidence="3" id="KW-0862">Zinc</keyword>
<keyword evidence="1" id="KW-0479">Metal-binding</keyword>
<dbReference type="InterPro" id="IPR017907">
    <property type="entry name" value="Znf_RING_CS"/>
</dbReference>
<dbReference type="InterPro" id="IPR013083">
    <property type="entry name" value="Znf_RING/FYVE/PHD"/>
</dbReference>
<dbReference type="PANTHER" id="PTHR47094:SF1">
    <property type="entry name" value="RING-TYPE E3 UBIQUITIN TRANSFERASE"/>
    <property type="match status" value="1"/>
</dbReference>
<gene>
    <name evidence="7" type="ORF">QYE76_057412</name>
</gene>
<dbReference type="PROSITE" id="PS50089">
    <property type="entry name" value="ZF_RING_2"/>
    <property type="match status" value="1"/>
</dbReference>
<evidence type="ECO:0000256" key="3">
    <source>
        <dbReference type="ARBA" id="ARBA00022833"/>
    </source>
</evidence>
<dbReference type="Proteomes" id="UP001231189">
    <property type="component" value="Unassembled WGS sequence"/>
</dbReference>
<dbReference type="AlphaFoldDB" id="A0AAD8T3J4"/>
<evidence type="ECO:0000256" key="2">
    <source>
        <dbReference type="ARBA" id="ARBA00022771"/>
    </source>
</evidence>
<dbReference type="PANTHER" id="PTHR47094">
    <property type="entry name" value="ELFLESS, ISOFORM B"/>
    <property type="match status" value="1"/>
</dbReference>
<evidence type="ECO:0000256" key="4">
    <source>
        <dbReference type="PROSITE-ProRule" id="PRU00175"/>
    </source>
</evidence>
<evidence type="ECO:0000313" key="8">
    <source>
        <dbReference type="Proteomes" id="UP001231189"/>
    </source>
</evidence>
<evidence type="ECO:0000256" key="1">
    <source>
        <dbReference type="ARBA" id="ARBA00022723"/>
    </source>
</evidence>
<reference evidence="7" key="1">
    <citation type="submission" date="2023-07" db="EMBL/GenBank/DDBJ databases">
        <title>A chromosome-level genome assembly of Lolium multiflorum.</title>
        <authorList>
            <person name="Chen Y."/>
            <person name="Copetti D."/>
            <person name="Kolliker R."/>
            <person name="Studer B."/>
        </authorList>
    </citation>
    <scope>NUCLEOTIDE SEQUENCE</scope>
    <source>
        <strain evidence="7">02402/16</strain>
        <tissue evidence="7">Leaf</tissue>
    </source>
</reference>
<proteinExistence type="predicted"/>
<feature type="compositionally biased region" description="Polar residues" evidence="5">
    <location>
        <begin position="96"/>
        <end position="110"/>
    </location>
</feature>
<dbReference type="Pfam" id="PF13923">
    <property type="entry name" value="zf-C3HC4_2"/>
    <property type="match status" value="1"/>
</dbReference>
<dbReference type="EMBL" id="JAUUTY010000003">
    <property type="protein sequence ID" value="KAK1669253.1"/>
    <property type="molecule type" value="Genomic_DNA"/>
</dbReference>
<comment type="caution">
    <text evidence="7">The sequence shown here is derived from an EMBL/GenBank/DDBJ whole genome shotgun (WGS) entry which is preliminary data.</text>
</comment>
<evidence type="ECO:0000259" key="6">
    <source>
        <dbReference type="PROSITE" id="PS50089"/>
    </source>
</evidence>
<name>A0AAD8T3J4_LOLMU</name>
<dbReference type="GO" id="GO:0032183">
    <property type="term" value="F:SUMO binding"/>
    <property type="evidence" value="ECO:0007669"/>
    <property type="project" value="TreeGrafter"/>
</dbReference>
<dbReference type="Gene3D" id="3.30.40.10">
    <property type="entry name" value="Zinc/RING finger domain, C3HC4 (zinc finger)"/>
    <property type="match status" value="1"/>
</dbReference>
<dbReference type="InterPro" id="IPR049627">
    <property type="entry name" value="SLX8"/>
</dbReference>
<dbReference type="GO" id="GO:0033768">
    <property type="term" value="C:SUMO-targeted ubiquitin ligase complex"/>
    <property type="evidence" value="ECO:0007669"/>
    <property type="project" value="TreeGrafter"/>
</dbReference>
<dbReference type="GO" id="GO:0061630">
    <property type="term" value="F:ubiquitin protein ligase activity"/>
    <property type="evidence" value="ECO:0007669"/>
    <property type="project" value="InterPro"/>
</dbReference>
<evidence type="ECO:0000256" key="5">
    <source>
        <dbReference type="SAM" id="MobiDB-lite"/>
    </source>
</evidence>
<dbReference type="GO" id="GO:0006511">
    <property type="term" value="P:ubiquitin-dependent protein catabolic process"/>
    <property type="evidence" value="ECO:0007669"/>
    <property type="project" value="TreeGrafter"/>
</dbReference>